<reference evidence="1 2" key="1">
    <citation type="submission" date="2016-10" db="EMBL/GenBank/DDBJ databases">
        <title>Genome sequence of Streptomyces sp. MUSC 93.</title>
        <authorList>
            <person name="Lee L.-H."/>
            <person name="Ser H.-L."/>
            <person name="Law J.W.-F."/>
        </authorList>
    </citation>
    <scope>NUCLEOTIDE SEQUENCE [LARGE SCALE GENOMIC DNA]</scope>
    <source>
        <strain evidence="1 2">MUSC 93</strain>
    </source>
</reference>
<accession>A0A1S2PPB4</accession>
<name>A0A1S2PPB4_9ACTN</name>
<keyword evidence="2" id="KW-1185">Reference proteome</keyword>
<gene>
    <name evidence="1" type="ORF">BIV24_08660</name>
</gene>
<dbReference type="STRING" id="1428652.BIV24_08660"/>
<dbReference type="AlphaFoldDB" id="A0A1S2PPB4"/>
<protein>
    <submittedName>
        <fullName evidence="1">Uncharacterized protein</fullName>
    </submittedName>
</protein>
<proteinExistence type="predicted"/>
<sequence length="240" mass="26213">MTSATAADYGWIRSSSSLFKYALEVGYTLTLVRGVSPEELLRVAGAEPGDVREGLDELIEQHTEILFGYGDWPESFLAGAFTVPGEGGDWTLALEFGGDLGTRPSIMEALSTKTRAVSHSSNGGKPMDFFHWYEDGELRTTFEWPVDRNGSTPDDLNAVMSEIGLNPAGDKNPDVDTKAAVFALAERLTGVRVTEELLAEAEYQTGEVPEEPAEEWESITIDITDAHGDGTHVQLRRDQL</sequence>
<dbReference type="Proteomes" id="UP000179935">
    <property type="component" value="Unassembled WGS sequence"/>
</dbReference>
<dbReference type="EMBL" id="MLYP01000022">
    <property type="protein sequence ID" value="OIJ95657.1"/>
    <property type="molecule type" value="Genomic_DNA"/>
</dbReference>
<dbReference type="InterPro" id="IPR045592">
    <property type="entry name" value="DUF6461"/>
</dbReference>
<dbReference type="RefSeq" id="WP_071365606.1">
    <property type="nucleotide sequence ID" value="NZ_MLYP01000022.1"/>
</dbReference>
<evidence type="ECO:0000313" key="1">
    <source>
        <dbReference type="EMBL" id="OIJ95657.1"/>
    </source>
</evidence>
<dbReference type="Pfam" id="PF20062">
    <property type="entry name" value="DUF6461"/>
    <property type="match status" value="1"/>
</dbReference>
<organism evidence="1 2">
    <name type="scientific">Streptomyces colonosanans</name>
    <dbReference type="NCBI Taxonomy" id="1428652"/>
    <lineage>
        <taxon>Bacteria</taxon>
        <taxon>Bacillati</taxon>
        <taxon>Actinomycetota</taxon>
        <taxon>Actinomycetes</taxon>
        <taxon>Kitasatosporales</taxon>
        <taxon>Streptomycetaceae</taxon>
        <taxon>Streptomyces</taxon>
    </lineage>
</organism>
<evidence type="ECO:0000313" key="2">
    <source>
        <dbReference type="Proteomes" id="UP000179935"/>
    </source>
</evidence>
<comment type="caution">
    <text evidence="1">The sequence shown here is derived from an EMBL/GenBank/DDBJ whole genome shotgun (WGS) entry which is preliminary data.</text>
</comment>